<feature type="region of interest" description="Disordered" evidence="3">
    <location>
        <begin position="421"/>
        <end position="444"/>
    </location>
</feature>
<evidence type="ECO:0000313" key="5">
    <source>
        <dbReference type="EMBL" id="CAF0856442.1"/>
    </source>
</evidence>
<evidence type="ECO:0000259" key="4">
    <source>
        <dbReference type="PROSITE" id="PS51203"/>
    </source>
</evidence>
<evidence type="ECO:0000313" key="6">
    <source>
        <dbReference type="Proteomes" id="UP000663879"/>
    </source>
</evidence>
<feature type="compositionally biased region" description="Acidic residues" evidence="3">
    <location>
        <begin position="111"/>
        <end position="132"/>
    </location>
</feature>
<dbReference type="PANTHER" id="PTHR12967:SF0">
    <property type="entry name" value="PROTEIN SHQ1 HOMOLOG"/>
    <property type="match status" value="1"/>
</dbReference>
<accession>A0A813WNY6</accession>
<dbReference type="OrthoDB" id="73639at2759"/>
<comment type="similarity">
    <text evidence="1">Belongs to the SHQ1 family.</text>
</comment>
<dbReference type="GO" id="GO:0005737">
    <property type="term" value="C:cytoplasm"/>
    <property type="evidence" value="ECO:0007669"/>
    <property type="project" value="TreeGrafter"/>
</dbReference>
<dbReference type="EMBL" id="CAJNOC010001343">
    <property type="protein sequence ID" value="CAF0856442.1"/>
    <property type="molecule type" value="Genomic_DNA"/>
</dbReference>
<comment type="caution">
    <text evidence="5">The sequence shown here is derived from an EMBL/GenBank/DDBJ whole genome shotgun (WGS) entry which is preliminary data.</text>
</comment>
<reference evidence="5" key="1">
    <citation type="submission" date="2021-02" db="EMBL/GenBank/DDBJ databases">
        <authorList>
            <person name="Nowell W R."/>
        </authorList>
    </citation>
    <scope>NUCLEOTIDE SEQUENCE</scope>
    <source>
        <strain evidence="5">Ploen Becks lab</strain>
    </source>
</reference>
<dbReference type="InterPro" id="IPR008978">
    <property type="entry name" value="HSP20-like_chaperone"/>
</dbReference>
<dbReference type="SUPFAM" id="SSF49764">
    <property type="entry name" value="HSP20-like chaperones"/>
    <property type="match status" value="1"/>
</dbReference>
<proteinExistence type="inferred from homology"/>
<dbReference type="Gene3D" id="2.60.40.790">
    <property type="match status" value="1"/>
</dbReference>
<dbReference type="PROSITE" id="PS51203">
    <property type="entry name" value="CS"/>
    <property type="match status" value="1"/>
</dbReference>
<dbReference type="GO" id="GO:0051082">
    <property type="term" value="F:unfolded protein binding"/>
    <property type="evidence" value="ECO:0007669"/>
    <property type="project" value="TreeGrafter"/>
</dbReference>
<dbReference type="GO" id="GO:0000493">
    <property type="term" value="P:box H/ACA snoRNP assembly"/>
    <property type="evidence" value="ECO:0007669"/>
    <property type="project" value="InterPro"/>
</dbReference>
<feature type="compositionally biased region" description="Acidic residues" evidence="3">
    <location>
        <begin position="421"/>
        <end position="439"/>
    </location>
</feature>
<dbReference type="InterPro" id="IPR039742">
    <property type="entry name" value="Shq1"/>
</dbReference>
<dbReference type="Pfam" id="PF04925">
    <property type="entry name" value="SHQ1"/>
    <property type="match status" value="1"/>
</dbReference>
<dbReference type="CDD" id="cd06463">
    <property type="entry name" value="p23_like"/>
    <property type="match status" value="1"/>
</dbReference>
<dbReference type="Proteomes" id="UP000663879">
    <property type="component" value="Unassembled WGS sequence"/>
</dbReference>
<keyword evidence="6" id="KW-1185">Reference proteome</keyword>
<gene>
    <name evidence="5" type="ORF">OXX778_LOCUS9218</name>
</gene>
<dbReference type="PANTHER" id="PTHR12967">
    <property type="entry name" value="PROTEIN SHQ1 HOMOLOG"/>
    <property type="match status" value="1"/>
</dbReference>
<dbReference type="InterPro" id="IPR007052">
    <property type="entry name" value="CS_dom"/>
</dbReference>
<evidence type="ECO:0000256" key="2">
    <source>
        <dbReference type="ARBA" id="ARBA00013750"/>
    </source>
</evidence>
<evidence type="ECO:0000256" key="3">
    <source>
        <dbReference type="SAM" id="MobiDB-lite"/>
    </source>
</evidence>
<feature type="domain" description="CS" evidence="4">
    <location>
        <begin position="1"/>
        <end position="88"/>
    </location>
</feature>
<feature type="region of interest" description="Disordered" evidence="3">
    <location>
        <begin position="104"/>
        <end position="132"/>
    </location>
</feature>
<organism evidence="5 6">
    <name type="scientific">Brachionus calyciflorus</name>
    <dbReference type="NCBI Taxonomy" id="104777"/>
    <lineage>
        <taxon>Eukaryota</taxon>
        <taxon>Metazoa</taxon>
        <taxon>Spiralia</taxon>
        <taxon>Gnathifera</taxon>
        <taxon>Rotifera</taxon>
        <taxon>Eurotatoria</taxon>
        <taxon>Monogononta</taxon>
        <taxon>Pseudotrocha</taxon>
        <taxon>Ploima</taxon>
        <taxon>Brachionidae</taxon>
        <taxon>Brachionus</taxon>
    </lineage>
</organism>
<sequence>MITPTFKLDQNDEYLFVNIRAPYANLNEVDLFVENNDLRFYCKPYYLRLNLPGNILENDDSGTYDFDEKTFKFKFQKENKGEKFEGLDLLTKLLTPNINKTKKSGPLIEELNAEGDNKEDGEEDDEDEEEEDGDLWYLEQNISQNDDFKISDIKYGFAQTKSSIFQKLGGEYLMIIDNLDPDSLTLEKRNELRIENENEKFDPDHYLADYYDDSEMIESSILMFQPDWFETEFTDDEIHCLKNLPKKNFLLDKEQKFYAFCGLVDILFSYCYNNRINLGESNVESGWTISKLSSTLSWFDTFKSLQDCLVASFRRSLCFPLYRNWKLSQACFKDLIKLMRKDTKVLIKVLIEIRKIFIDADCRYILNDLYINEYIVWIQYVERKKIDSLIECLQSFKITKEMVDMDLECIELSGKMALEEAENQDDESSSLSSDDDESNSDDRCKETKLCDLEDDVVKLSIGNNENSSCKKPLITELN</sequence>
<dbReference type="InterPro" id="IPR048696">
    <property type="entry name" value="SHQ1-like_CS"/>
</dbReference>
<name>A0A813WNY6_9BILA</name>
<dbReference type="InterPro" id="IPR007009">
    <property type="entry name" value="Shq1_C"/>
</dbReference>
<dbReference type="GO" id="GO:0005654">
    <property type="term" value="C:nucleoplasm"/>
    <property type="evidence" value="ECO:0007669"/>
    <property type="project" value="TreeGrafter"/>
</dbReference>
<dbReference type="AlphaFoldDB" id="A0A813WNY6"/>
<dbReference type="Pfam" id="PF21413">
    <property type="entry name" value="SHQ1-like_CS"/>
    <property type="match status" value="1"/>
</dbReference>
<protein>
    <recommendedName>
        <fullName evidence="2">Protein SHQ1 homolog</fullName>
    </recommendedName>
</protein>
<evidence type="ECO:0000256" key="1">
    <source>
        <dbReference type="ARBA" id="ARBA00005607"/>
    </source>
</evidence>